<dbReference type="InterPro" id="IPR029063">
    <property type="entry name" value="SAM-dependent_MTases_sf"/>
</dbReference>
<evidence type="ECO:0000313" key="9">
    <source>
        <dbReference type="EMBL" id="QHT76403.1"/>
    </source>
</evidence>
<evidence type="ECO:0000256" key="1">
    <source>
        <dbReference type="ARBA" id="ARBA00004328"/>
    </source>
</evidence>
<dbReference type="AlphaFoldDB" id="A0A6C0H8S2"/>
<keyword evidence="6" id="KW-0648">Protein biosynthesis</keyword>
<evidence type="ECO:0000256" key="5">
    <source>
        <dbReference type="ARBA" id="ARBA00022844"/>
    </source>
</evidence>
<dbReference type="Gene3D" id="3.40.50.150">
    <property type="entry name" value="Vaccinia Virus protein VP39"/>
    <property type="match status" value="1"/>
</dbReference>
<dbReference type="CDD" id="cd20760">
    <property type="entry name" value="capping_2-OMTase_Mimiviridae"/>
    <property type="match status" value="1"/>
</dbReference>
<dbReference type="GO" id="GO:0044423">
    <property type="term" value="C:virion component"/>
    <property type="evidence" value="ECO:0007669"/>
    <property type="project" value="UniProtKB-KW"/>
</dbReference>
<accession>A0A6C0H8S2</accession>
<keyword evidence="4" id="KW-0251">Elongation factor</keyword>
<dbReference type="GO" id="GO:0004483">
    <property type="term" value="F:methyltransferase cap1 activity"/>
    <property type="evidence" value="ECO:0007669"/>
    <property type="project" value="UniProtKB-EC"/>
</dbReference>
<evidence type="ECO:0000256" key="7">
    <source>
        <dbReference type="ARBA" id="ARBA00034661"/>
    </source>
</evidence>
<protein>
    <recommendedName>
        <fullName evidence="3">Cap-specific mRNA (nucleoside-2'-O-)-methyltransferase</fullName>
        <ecNumber evidence="2">2.1.1.57</ecNumber>
    </recommendedName>
</protein>
<dbReference type="InterPro" id="IPR025804">
    <property type="entry name" value="Pox/kineto_cap_MeTfrase"/>
</dbReference>
<evidence type="ECO:0000256" key="8">
    <source>
        <dbReference type="ARBA" id="ARBA00046511"/>
    </source>
</evidence>
<comment type="subcellular location">
    <subcellularLocation>
        <location evidence="1">Virion</location>
    </subcellularLocation>
</comment>
<organism evidence="9">
    <name type="scientific">viral metagenome</name>
    <dbReference type="NCBI Taxonomy" id="1070528"/>
    <lineage>
        <taxon>unclassified sequences</taxon>
        <taxon>metagenomes</taxon>
        <taxon>organismal metagenomes</taxon>
    </lineage>
</organism>
<dbReference type="GO" id="GO:0003746">
    <property type="term" value="F:translation elongation factor activity"/>
    <property type="evidence" value="ECO:0007669"/>
    <property type="project" value="UniProtKB-KW"/>
</dbReference>
<dbReference type="SUPFAM" id="SSF53335">
    <property type="entry name" value="S-adenosyl-L-methionine-dependent methyltransferases"/>
    <property type="match status" value="1"/>
</dbReference>
<reference evidence="9" key="1">
    <citation type="journal article" date="2020" name="Nature">
        <title>Giant virus diversity and host interactions through global metagenomics.</title>
        <authorList>
            <person name="Schulz F."/>
            <person name="Roux S."/>
            <person name="Paez-Espino D."/>
            <person name="Jungbluth S."/>
            <person name="Walsh D.A."/>
            <person name="Denef V.J."/>
            <person name="McMahon K.D."/>
            <person name="Konstantinidis K.T."/>
            <person name="Eloe-Fadrosh E.A."/>
            <person name="Kyrpides N.C."/>
            <person name="Woyke T."/>
        </authorList>
    </citation>
    <scope>NUCLEOTIDE SEQUENCE</scope>
    <source>
        <strain evidence="9">GVMAG-M-3300023179-82</strain>
    </source>
</reference>
<proteinExistence type="predicted"/>
<evidence type="ECO:0000256" key="4">
    <source>
        <dbReference type="ARBA" id="ARBA00022768"/>
    </source>
</evidence>
<evidence type="ECO:0000256" key="6">
    <source>
        <dbReference type="ARBA" id="ARBA00022917"/>
    </source>
</evidence>
<keyword evidence="5" id="KW-0946">Virion</keyword>
<dbReference type="EC" id="2.1.1.57" evidence="2"/>
<dbReference type="GO" id="GO:0006370">
    <property type="term" value="P:7-methylguanosine mRNA capping"/>
    <property type="evidence" value="ECO:0007669"/>
    <property type="project" value="InterPro"/>
</dbReference>
<evidence type="ECO:0000256" key="3">
    <source>
        <dbReference type="ARBA" id="ARBA00015701"/>
    </source>
</evidence>
<comment type="function">
    <text evidence="7">Displays methyltransferase, positive regulation of the poly(A) polymerase and transcription elongation activities. Involved in the modification of both mRNA ends and in intermediate and late gene positive transcription elongation. At the mRNAs 5' end, methylates the ribose 2' OH group of the first transcribed nucleotide, thereby producing a 2'-O-methylpurine cap. At the 3' end, functions as a processivity factor which stimulates the activity of the viral poly(A) polymerase OPG063 that creates mRNA's poly(A) tail. In the presence of OPG102, OPG063 does not dissociate from the RNA allowing tail elongation to around 250 adenylates.</text>
</comment>
<dbReference type="InterPro" id="IPR000176">
    <property type="entry name" value="mRNA_MeTrfase-like"/>
</dbReference>
<dbReference type="EMBL" id="MN739896">
    <property type="protein sequence ID" value="QHT76403.1"/>
    <property type="molecule type" value="Genomic_DNA"/>
</dbReference>
<dbReference type="PROSITE" id="PS51612">
    <property type="entry name" value="SAM_MT_2O_PK"/>
    <property type="match status" value="1"/>
</dbReference>
<sequence length="414" mass="49819">MKNNESSQILNICYLNEKDKMIINKNPHCAEFFCTLQNIYDCTKCKNYLIKHNNIRLIYKDNKDNNDDNNNNELVSFCKNKCLNGYIYDFLDEEQITSSKIDKYKIMKNFYNKKFIYTLEQIKYKIKYELTVPKPRTVVHWGQLKLLLTTVLFLINVIDETDKEVHIIYAGSAPGDNIHIIFDLFPNTLWYLIDPRKHFDKIYEHKQVKEVIEDYFTNETALYFANKNISTNHKLLFISDIRVEPSDDGIIKDQNQQIEWHKIIKPMYSWFKFRCPFNINTKYKYYKGINYLQPYAPISSTETRLLLKQDLIEYSYNSKKYEGKLLYFNRIIRPSYFIKSIISDNNYFDHCYDCTYFSYLIKNYINKFPTFNPYNSSNIFDIMKKITNYIARKRNNSIANMNNYIRTNLIFNDN</sequence>
<dbReference type="Pfam" id="PF01358">
    <property type="entry name" value="PARP_regulatory"/>
    <property type="match status" value="1"/>
</dbReference>
<comment type="subunit">
    <text evidence="8">Interacts with poly(A) polymerase catalytic subunit OPG063. Interacts with OPG109 and OPG123; these interactions might help linking transcription to capping and polyadenylation.</text>
</comment>
<evidence type="ECO:0000256" key="2">
    <source>
        <dbReference type="ARBA" id="ARBA00011923"/>
    </source>
</evidence>
<name>A0A6C0H8S2_9ZZZZ</name>